<dbReference type="AlphaFoldDB" id="A0A2D3V020"/>
<accession>A0A2D3V020</accession>
<dbReference type="SMART" id="SM00784">
    <property type="entry name" value="SPT2"/>
    <property type="match status" value="1"/>
</dbReference>
<dbReference type="GeneID" id="35603507"/>
<protein>
    <recommendedName>
        <fullName evidence="6">SPT2 chromatin protein</fullName>
    </recommendedName>
</protein>
<evidence type="ECO:0000256" key="3">
    <source>
        <dbReference type="SAM" id="MobiDB-lite"/>
    </source>
</evidence>
<evidence type="ECO:0000313" key="5">
    <source>
        <dbReference type="Proteomes" id="UP000225277"/>
    </source>
</evidence>
<dbReference type="Pfam" id="PF08243">
    <property type="entry name" value="SPT2"/>
    <property type="match status" value="1"/>
</dbReference>
<sequence>MTSFQSLLSSIGGGQPKAPQPKTSGATNSAPGTPGSTRPPIPPSTARPAATNLAAGVKRKPDDQPGPPQPKTVRTEVRVPVRPTSQGGAHPAAKPAPSITAAPKPTSSAMAQPTAYRGTARPSGSIQPAKPLSAPAPAPKPAAKQPTVTASTTTPTAPTADSSSKPKRGFAAIMAKAKAAEEVAKAAGSSMIKHKTVEKMTKREREKERERAQQAVKANGKPGAKAAKAGQLPDRSRSNTPNDVKPGLSKKAPEIAYKGTMKKPVKPVPEIAYRGTMRKSVPGEQAPKPVAKKGMAQDKYGGYASWSDLSGAEDEEEDYESDASSMMEAGLDDVEAEETMALRAAKREDQEAMEEEERLRREKAERKKKLLALSKSAAAKKKY</sequence>
<gene>
    <name evidence="4" type="ORF">RCC_08411</name>
</gene>
<evidence type="ECO:0000256" key="2">
    <source>
        <dbReference type="ARBA" id="ARBA00023054"/>
    </source>
</evidence>
<feature type="compositionally biased region" description="Low complexity" evidence="3">
    <location>
        <begin position="141"/>
        <end position="163"/>
    </location>
</feature>
<keyword evidence="5" id="KW-1185">Reference proteome</keyword>
<proteinExistence type="inferred from homology"/>
<comment type="similarity">
    <text evidence="1">Belongs to the SPT2 family.</text>
</comment>
<feature type="region of interest" description="Disordered" evidence="3">
    <location>
        <begin position="1"/>
        <end position="261"/>
    </location>
</feature>
<feature type="region of interest" description="Disordered" evidence="3">
    <location>
        <begin position="276"/>
        <end position="327"/>
    </location>
</feature>
<organism evidence="4 5">
    <name type="scientific">Ramularia collo-cygni</name>
    <dbReference type="NCBI Taxonomy" id="112498"/>
    <lineage>
        <taxon>Eukaryota</taxon>
        <taxon>Fungi</taxon>
        <taxon>Dikarya</taxon>
        <taxon>Ascomycota</taxon>
        <taxon>Pezizomycotina</taxon>
        <taxon>Dothideomycetes</taxon>
        <taxon>Dothideomycetidae</taxon>
        <taxon>Mycosphaerellales</taxon>
        <taxon>Mycosphaerellaceae</taxon>
        <taxon>Ramularia</taxon>
    </lineage>
</organism>
<feature type="compositionally biased region" description="Polar residues" evidence="3">
    <location>
        <begin position="21"/>
        <end position="36"/>
    </location>
</feature>
<evidence type="ECO:0008006" key="6">
    <source>
        <dbReference type="Google" id="ProtNLM"/>
    </source>
</evidence>
<feature type="region of interest" description="Disordered" evidence="3">
    <location>
        <begin position="344"/>
        <end position="383"/>
    </location>
</feature>
<feature type="compositionally biased region" description="Low complexity" evidence="3">
    <location>
        <begin position="215"/>
        <end position="230"/>
    </location>
</feature>
<keyword evidence="2" id="KW-0175">Coiled coil</keyword>
<evidence type="ECO:0000256" key="1">
    <source>
        <dbReference type="ARBA" id="ARBA00006461"/>
    </source>
</evidence>
<feature type="compositionally biased region" description="Acidic residues" evidence="3">
    <location>
        <begin position="311"/>
        <end position="321"/>
    </location>
</feature>
<evidence type="ECO:0000313" key="4">
    <source>
        <dbReference type="EMBL" id="CZT22706.1"/>
    </source>
</evidence>
<dbReference type="InterPro" id="IPR013256">
    <property type="entry name" value="Chromatin_SPT2"/>
</dbReference>
<dbReference type="EMBL" id="FJUY01000014">
    <property type="protein sequence ID" value="CZT22706.1"/>
    <property type="molecule type" value="Genomic_DNA"/>
</dbReference>
<dbReference type="RefSeq" id="XP_023629430.1">
    <property type="nucleotide sequence ID" value="XM_023773662.1"/>
</dbReference>
<reference evidence="4 5" key="1">
    <citation type="submission" date="2016-03" db="EMBL/GenBank/DDBJ databases">
        <authorList>
            <person name="Ploux O."/>
        </authorList>
    </citation>
    <scope>NUCLEOTIDE SEQUENCE [LARGE SCALE GENOMIC DNA]</scope>
    <source>
        <strain evidence="4 5">URUG2</strain>
    </source>
</reference>
<name>A0A2D3V020_9PEZI</name>
<dbReference type="OrthoDB" id="5430658at2759"/>
<feature type="compositionally biased region" description="Basic and acidic residues" evidence="3">
    <location>
        <begin position="195"/>
        <end position="212"/>
    </location>
</feature>
<dbReference type="Proteomes" id="UP000225277">
    <property type="component" value="Unassembled WGS sequence"/>
</dbReference>
<dbReference type="STRING" id="112498.A0A2D3V020"/>